<evidence type="ECO:0000256" key="1">
    <source>
        <dbReference type="SAM" id="Phobius"/>
    </source>
</evidence>
<keyword evidence="2" id="KW-0808">Transferase</keyword>
<name>A0A1M5B8V9_9BACE</name>
<dbReference type="InterPro" id="IPR012477">
    <property type="entry name" value="Glyco_transf_52"/>
</dbReference>
<dbReference type="AlphaFoldDB" id="A0A1M5B8V9"/>
<evidence type="ECO:0000313" key="3">
    <source>
        <dbReference type="Proteomes" id="UP000184436"/>
    </source>
</evidence>
<proteinExistence type="predicted"/>
<gene>
    <name evidence="2" type="ORF">SAMN05444349_11814</name>
</gene>
<feature type="transmembrane region" description="Helical" evidence="1">
    <location>
        <begin position="7"/>
        <end position="27"/>
    </location>
</feature>
<dbReference type="Proteomes" id="UP000184436">
    <property type="component" value="Unassembled WGS sequence"/>
</dbReference>
<sequence>MAKYKDIKAVCFLASTYSMLLYLLVYGKEQFESTFFFVSDAISEEVQKKMKYKKCLSYLKMIRKPYLMRVLYRFGLYCTSYFRWPFLKKLPIYGGDHLWFTPALLRKRTMVVLEDGLANYDINEITRTTNLHPKWLYKLLYGPIMGEGEYGYPRQSKKVVMTGIDEIPQCVKNKATVIDLNKMWNQSEAQEYIKYLFDFDNEDISMLKGKKVIILTQPYNQDVGDDVMINIYGDIIAKYQPEDVLLKTHPRDSIDYTKVFPNITVYSRKLPAELFALVGIHFDDVYTIDSTAIYSFPKDSRLHYLGLECHPRLEEQYGKSTIKGPSSN</sequence>
<keyword evidence="3" id="KW-1185">Reference proteome</keyword>
<organism evidence="2 3">
    <name type="scientific">Bacteroides faecichinchillae</name>
    <dbReference type="NCBI Taxonomy" id="871325"/>
    <lineage>
        <taxon>Bacteria</taxon>
        <taxon>Pseudomonadati</taxon>
        <taxon>Bacteroidota</taxon>
        <taxon>Bacteroidia</taxon>
        <taxon>Bacteroidales</taxon>
        <taxon>Bacteroidaceae</taxon>
        <taxon>Bacteroides</taxon>
    </lineage>
</organism>
<dbReference type="GO" id="GO:0016740">
    <property type="term" value="F:transferase activity"/>
    <property type="evidence" value="ECO:0007669"/>
    <property type="project" value="UniProtKB-KW"/>
</dbReference>
<keyword evidence="1" id="KW-0812">Transmembrane</keyword>
<dbReference type="EMBL" id="FQVD01000018">
    <property type="protein sequence ID" value="SHF38991.1"/>
    <property type="molecule type" value="Genomic_DNA"/>
</dbReference>
<dbReference type="Pfam" id="PF07922">
    <property type="entry name" value="Glyco_transf_52"/>
    <property type="match status" value="1"/>
</dbReference>
<reference evidence="2 3" key="1">
    <citation type="submission" date="2016-11" db="EMBL/GenBank/DDBJ databases">
        <authorList>
            <person name="Jaros S."/>
            <person name="Januszkiewicz K."/>
            <person name="Wedrychowicz H."/>
        </authorList>
    </citation>
    <scope>NUCLEOTIDE SEQUENCE [LARGE SCALE GENOMIC DNA]</scope>
    <source>
        <strain evidence="2 3">DSM 26883</strain>
    </source>
</reference>
<keyword evidence="1" id="KW-1133">Transmembrane helix</keyword>
<dbReference type="RefSeq" id="WP_025075278.1">
    <property type="nucleotide sequence ID" value="NZ_FQVD01000018.1"/>
</dbReference>
<dbReference type="STRING" id="871325.SAMN05444349_11814"/>
<dbReference type="Gene3D" id="3.40.50.11110">
    <property type="entry name" value="Sialyltransferase, C-terminal GT-B Rossman nucleotide-binding domain"/>
    <property type="match status" value="1"/>
</dbReference>
<evidence type="ECO:0000313" key="2">
    <source>
        <dbReference type="EMBL" id="SHF38991.1"/>
    </source>
</evidence>
<keyword evidence="1" id="KW-0472">Membrane</keyword>
<accession>A0A1M5B8V9</accession>
<dbReference type="OrthoDB" id="1100792at2"/>
<protein>
    <submittedName>
        <fullName evidence="2">Glycosyltransferase family 52</fullName>
    </submittedName>
</protein>